<dbReference type="EMBL" id="HBGA01029142">
    <property type="protein sequence ID" value="CAD8999650.1"/>
    <property type="molecule type" value="Transcribed_RNA"/>
</dbReference>
<evidence type="ECO:0000256" key="3">
    <source>
        <dbReference type="PROSITE-ProRule" id="PRU10141"/>
    </source>
</evidence>
<feature type="domain" description="Protein kinase" evidence="4">
    <location>
        <begin position="20"/>
        <end position="338"/>
    </location>
</feature>
<name>A0A7S1N6C1_9EUGL</name>
<keyword evidence="2 3" id="KW-0067">ATP-binding</keyword>
<keyword evidence="1 3" id="KW-0547">Nucleotide-binding</keyword>
<gene>
    <name evidence="5" type="ORF">EGYM00392_LOCUS10723</name>
</gene>
<dbReference type="PANTHER" id="PTHR24055">
    <property type="entry name" value="MITOGEN-ACTIVATED PROTEIN KINASE"/>
    <property type="match status" value="1"/>
</dbReference>
<feature type="binding site" evidence="3">
    <location>
        <position position="49"/>
    </location>
    <ligand>
        <name>ATP</name>
        <dbReference type="ChEBI" id="CHEBI:30616"/>
    </ligand>
</feature>
<dbReference type="Pfam" id="PF00069">
    <property type="entry name" value="Pkinase"/>
    <property type="match status" value="1"/>
</dbReference>
<dbReference type="PROSITE" id="PS50011">
    <property type="entry name" value="PROTEIN_KINASE_DOM"/>
    <property type="match status" value="1"/>
</dbReference>
<reference evidence="5" key="1">
    <citation type="submission" date="2021-01" db="EMBL/GenBank/DDBJ databases">
        <authorList>
            <person name="Corre E."/>
            <person name="Pelletier E."/>
            <person name="Niang G."/>
            <person name="Scheremetjew M."/>
            <person name="Finn R."/>
            <person name="Kale V."/>
            <person name="Holt S."/>
            <person name="Cochrane G."/>
            <person name="Meng A."/>
            <person name="Brown T."/>
            <person name="Cohen L."/>
        </authorList>
    </citation>
    <scope>NUCLEOTIDE SEQUENCE</scope>
    <source>
        <strain evidence="5">NIES-381</strain>
    </source>
</reference>
<organism evidence="5">
    <name type="scientific">Eutreptiella gymnastica</name>
    <dbReference type="NCBI Taxonomy" id="73025"/>
    <lineage>
        <taxon>Eukaryota</taxon>
        <taxon>Discoba</taxon>
        <taxon>Euglenozoa</taxon>
        <taxon>Euglenida</taxon>
        <taxon>Spirocuta</taxon>
        <taxon>Euglenophyceae</taxon>
        <taxon>Eutreptiales</taxon>
        <taxon>Eutreptiaceae</taxon>
        <taxon>Eutreptiella</taxon>
    </lineage>
</organism>
<dbReference type="InterPro" id="IPR017441">
    <property type="entry name" value="Protein_kinase_ATP_BS"/>
</dbReference>
<dbReference type="InterPro" id="IPR011009">
    <property type="entry name" value="Kinase-like_dom_sf"/>
</dbReference>
<evidence type="ECO:0000256" key="1">
    <source>
        <dbReference type="ARBA" id="ARBA00022741"/>
    </source>
</evidence>
<dbReference type="Gene3D" id="3.30.200.20">
    <property type="entry name" value="Phosphorylase Kinase, domain 1"/>
    <property type="match status" value="1"/>
</dbReference>
<dbReference type="GO" id="GO:0005524">
    <property type="term" value="F:ATP binding"/>
    <property type="evidence" value="ECO:0007669"/>
    <property type="project" value="UniProtKB-UniRule"/>
</dbReference>
<protein>
    <recommendedName>
        <fullName evidence="4">Protein kinase domain-containing protein</fullName>
    </recommendedName>
</protein>
<dbReference type="PROSITE" id="PS00107">
    <property type="entry name" value="PROTEIN_KINASE_ATP"/>
    <property type="match status" value="1"/>
</dbReference>
<sequence length="414" mass="46070">MATFMAAVEKTCGRLSRGRYSILRKLGAGSHAQVFEADDCELQKRVAIKYLYRDRLADPQAALSILRELDAMSRLAHPNVLPLLDVVVNQEPAPLQDVFIVQELMDGTATETATHHPCSAPPSDASPADQSLRIQETMCQLLLGLEHIHTTGYIHRDVATANILYREREGGGLDIKIGDFGLARDQVPPGGEYDTCNVTQLFHRAPEVLLQNMCYTEAIDIWGAGCIFASLLLGRDLFAIETSRLEDLTDDQVRQEMLHAICQRLRLPPGSLGLDVPWTSDPGTHEMTNDYGISPATLGCIPSRPHVTDAALSLLSKMLAVDPTHRWTATQLLNHEYFHHEVLQKYRQPKVAAAAPTTKLCGEPPREFEGKKMELWETWSEIRHLAKELRRMQNAVLWGLQQAVPSSSASKTLL</sequence>
<dbReference type="GO" id="GO:0004713">
    <property type="term" value="F:protein tyrosine kinase activity"/>
    <property type="evidence" value="ECO:0007669"/>
    <property type="project" value="InterPro"/>
</dbReference>
<dbReference type="InterPro" id="IPR008266">
    <property type="entry name" value="Tyr_kinase_AS"/>
</dbReference>
<dbReference type="PROSITE" id="PS00109">
    <property type="entry name" value="PROTEIN_KINASE_TYR"/>
    <property type="match status" value="1"/>
</dbReference>
<proteinExistence type="predicted"/>
<dbReference type="SUPFAM" id="SSF56112">
    <property type="entry name" value="Protein kinase-like (PK-like)"/>
    <property type="match status" value="1"/>
</dbReference>
<dbReference type="Gene3D" id="1.10.510.10">
    <property type="entry name" value="Transferase(Phosphotransferase) domain 1"/>
    <property type="match status" value="1"/>
</dbReference>
<dbReference type="AlphaFoldDB" id="A0A7S1N6C1"/>
<evidence type="ECO:0000256" key="2">
    <source>
        <dbReference type="ARBA" id="ARBA00022840"/>
    </source>
</evidence>
<dbReference type="SMART" id="SM00219">
    <property type="entry name" value="TyrKc"/>
    <property type="match status" value="1"/>
</dbReference>
<accession>A0A7S1N6C1</accession>
<dbReference type="InterPro" id="IPR000719">
    <property type="entry name" value="Prot_kinase_dom"/>
</dbReference>
<dbReference type="InterPro" id="IPR050117">
    <property type="entry name" value="MAPK"/>
</dbReference>
<dbReference type="InterPro" id="IPR020635">
    <property type="entry name" value="Tyr_kinase_cat_dom"/>
</dbReference>
<evidence type="ECO:0000313" key="5">
    <source>
        <dbReference type="EMBL" id="CAD8999650.1"/>
    </source>
</evidence>
<evidence type="ECO:0000259" key="4">
    <source>
        <dbReference type="PROSITE" id="PS50011"/>
    </source>
</evidence>